<dbReference type="InterPro" id="IPR043502">
    <property type="entry name" value="DNA/RNA_pol_sf"/>
</dbReference>
<dbReference type="SUPFAM" id="SSF56672">
    <property type="entry name" value="DNA/RNA polymerases"/>
    <property type="match status" value="1"/>
</dbReference>
<dbReference type="GO" id="GO:0003677">
    <property type="term" value="F:DNA binding"/>
    <property type="evidence" value="ECO:0007669"/>
    <property type="project" value="InterPro"/>
</dbReference>
<sequence>MAHVPVIPAGADVVAAVDPPVPAPVVPPVVIPPPVVPVEAAPVVVPLAAPAPAQDPGPAPIQAVPEVADAQPRMCLRWIGVAALSVKIEALEKQLSADSVDRALVYVRQLAGRPVGLSDGTAIVAALESLADVSRSAGHVDFKRHEAILKQCRPLTHDPRLPAVVTQLLGDDESKKIAGQIHKILKSDHLFSVPQSPCKRSKISHHSVHTGSTIVEGCNWEGVAPGPAAPVPSPEAVSKLAVKASVRDLRLRNPVCFRAGNIHNFITRWEEVLTGQEKRSQILSYLRDGVDVNPFFAPYKGDFQGKFYDSPIPPSACFPNSKSCEEFRDFISSTISQRLANGSISVWGKVGECTPPYLVMPLTVEATKPRLCHDERFLNLWVKDSPFTLDYISNLPTYVGKDSFQTTIDNKSGYDHVRPAENSRKFFSLQWQGVYYLYHTIPFGWKASAYIYHTIGMGATSYIRSLGVPCSQYIDDRHVGQLTTCRKSPKSTTTWSDFELADAAAFIAAAVLISLGYFIGLAKSSLLPKRIVKFLGFLVDSQRWAFILPEDKKRKFAALRESILDKKSSSIKTLQRLAGKTTSFCIAVPAAQLYCREIFKATAGYKKSARPVKIHSLLREKIEHWRFLDSWEGTLPWPSERHIVLEILSDASDYAWGGSYQIPWGPTGHDQRLLDRLHPPLPYCSQGSSGPASLPLGSKGERGVILFPSPHCPRIWRPAVRCRECHYPNDDCFMFCQRCGFRREVVIQPKKPFAIDISKINKRVEELNAFREQKPYERQLTALEVELSGFLASLPFAKTLKSATAHDIIKFLVWKDKSGRTKVHTVTCSLMGQGQGSSCKCPCRLAAGTVDSLIGKLRAIFISAGMGGVWDDNLGTGNLASHRSVKAYLQAVKEEQARARVRPKKATPLFLDKLQQISQFMVSSMRKLDNSPIDLYLLGRDLCFFSVDFFAGDRSSDLGRTLGKELLYFPDKSGILFNHTFGKTLRGDALNTFSIRRCENLDICPVYNFERYMSICKLLKVDLRSGFLFRSTKGSSVTAEPFLGSAVYNRLKFYLGALGLDSGETPHSLRAGCSITLSLLGVPEGAILQHIGWRSASMLHHYTDLREVTRPDSPGAVLAAS</sequence>
<dbReference type="Pfam" id="PF04852">
    <property type="entry name" value="ALOG_dom"/>
    <property type="match status" value="1"/>
</dbReference>
<dbReference type="Gene3D" id="1.10.443.10">
    <property type="entry name" value="Intergrase catalytic core"/>
    <property type="match status" value="1"/>
</dbReference>
<dbReference type="PANTHER" id="PTHR33050">
    <property type="entry name" value="REVERSE TRANSCRIPTASE DOMAIN-CONTAINING PROTEIN"/>
    <property type="match status" value="1"/>
</dbReference>
<dbReference type="EMBL" id="JARQWQ010000049">
    <property type="protein sequence ID" value="KAK2557452.1"/>
    <property type="molecule type" value="Genomic_DNA"/>
</dbReference>
<keyword evidence="4" id="KW-1185">Reference proteome</keyword>
<gene>
    <name evidence="3" type="ORF">P5673_020182</name>
</gene>
<evidence type="ECO:0000256" key="1">
    <source>
        <dbReference type="ARBA" id="ARBA00023172"/>
    </source>
</evidence>
<dbReference type="InterPro" id="IPR011010">
    <property type="entry name" value="DNA_brk_join_enz"/>
</dbReference>
<dbReference type="PROSITE" id="PS51697">
    <property type="entry name" value="ALOG"/>
    <property type="match status" value="1"/>
</dbReference>
<dbReference type="InterPro" id="IPR013762">
    <property type="entry name" value="Integrase-like_cat_sf"/>
</dbReference>
<proteinExistence type="predicted"/>
<dbReference type="InterPro" id="IPR006936">
    <property type="entry name" value="ALOG_dom"/>
</dbReference>
<evidence type="ECO:0000259" key="2">
    <source>
        <dbReference type="PROSITE" id="PS51697"/>
    </source>
</evidence>
<protein>
    <submittedName>
        <fullName evidence="3">Protein LIGHT-DEPENDENT SHORT HYPOCOTYLS 6</fullName>
    </submittedName>
</protein>
<dbReference type="AlphaFoldDB" id="A0AAD9QA28"/>
<dbReference type="InterPro" id="IPR043128">
    <property type="entry name" value="Rev_trsase/Diguanyl_cyclase"/>
</dbReference>
<evidence type="ECO:0000313" key="4">
    <source>
        <dbReference type="Proteomes" id="UP001249851"/>
    </source>
</evidence>
<reference evidence="3" key="1">
    <citation type="journal article" date="2023" name="G3 (Bethesda)">
        <title>Whole genome assembly and annotation of the endangered Caribbean coral Acropora cervicornis.</title>
        <authorList>
            <person name="Selwyn J.D."/>
            <person name="Vollmer S.V."/>
        </authorList>
    </citation>
    <scope>NUCLEOTIDE SEQUENCE</scope>
    <source>
        <strain evidence="3">K2</strain>
    </source>
</reference>
<organism evidence="3 4">
    <name type="scientific">Acropora cervicornis</name>
    <name type="common">Staghorn coral</name>
    <dbReference type="NCBI Taxonomy" id="6130"/>
    <lineage>
        <taxon>Eukaryota</taxon>
        <taxon>Metazoa</taxon>
        <taxon>Cnidaria</taxon>
        <taxon>Anthozoa</taxon>
        <taxon>Hexacorallia</taxon>
        <taxon>Scleractinia</taxon>
        <taxon>Astrocoeniina</taxon>
        <taxon>Acroporidae</taxon>
        <taxon>Acropora</taxon>
    </lineage>
</organism>
<dbReference type="GO" id="GO:0015074">
    <property type="term" value="P:DNA integration"/>
    <property type="evidence" value="ECO:0007669"/>
    <property type="project" value="InterPro"/>
</dbReference>
<dbReference type="SUPFAM" id="SSF56349">
    <property type="entry name" value="DNA breaking-rejoining enzymes"/>
    <property type="match status" value="1"/>
</dbReference>
<dbReference type="Gene3D" id="3.30.70.270">
    <property type="match status" value="1"/>
</dbReference>
<name>A0AAD9QA28_ACRCE</name>
<dbReference type="Gene3D" id="3.10.10.10">
    <property type="entry name" value="HIV Type 1 Reverse Transcriptase, subunit A, domain 1"/>
    <property type="match status" value="1"/>
</dbReference>
<reference evidence="3" key="2">
    <citation type="journal article" date="2023" name="Science">
        <title>Genomic signatures of disease resistance in endangered staghorn corals.</title>
        <authorList>
            <person name="Vollmer S.V."/>
            <person name="Selwyn J.D."/>
            <person name="Despard B.A."/>
            <person name="Roesel C.L."/>
        </authorList>
    </citation>
    <scope>NUCLEOTIDE SEQUENCE</scope>
    <source>
        <strain evidence="3">K2</strain>
    </source>
</reference>
<accession>A0AAD9QA28</accession>
<dbReference type="GO" id="GO:0006310">
    <property type="term" value="P:DNA recombination"/>
    <property type="evidence" value="ECO:0007669"/>
    <property type="project" value="UniProtKB-KW"/>
</dbReference>
<comment type="caution">
    <text evidence="3">The sequence shown here is derived from an EMBL/GenBank/DDBJ whole genome shotgun (WGS) entry which is preliminary data.</text>
</comment>
<dbReference type="PANTHER" id="PTHR33050:SF7">
    <property type="entry name" value="RIBONUCLEASE H"/>
    <property type="match status" value="1"/>
</dbReference>
<feature type="domain" description="ALOG" evidence="2">
    <location>
        <begin position="775"/>
        <end position="908"/>
    </location>
</feature>
<dbReference type="InterPro" id="IPR052055">
    <property type="entry name" value="Hepadnavirus_pol/RT"/>
</dbReference>
<dbReference type="Proteomes" id="UP001249851">
    <property type="component" value="Unassembled WGS sequence"/>
</dbReference>
<evidence type="ECO:0000313" key="3">
    <source>
        <dbReference type="EMBL" id="KAK2557452.1"/>
    </source>
</evidence>
<keyword evidence="1" id="KW-0233">DNA recombination</keyword>